<dbReference type="Pfam" id="PF12311">
    <property type="entry name" value="DUF3632"/>
    <property type="match status" value="1"/>
</dbReference>
<comment type="caution">
    <text evidence="3">The sequence shown here is derived from an EMBL/GenBank/DDBJ whole genome shotgun (WGS) entry which is preliminary data.</text>
</comment>
<evidence type="ECO:0000256" key="1">
    <source>
        <dbReference type="SAM" id="Coils"/>
    </source>
</evidence>
<keyword evidence="4" id="KW-1185">Reference proteome</keyword>
<dbReference type="Gene3D" id="3.40.50.300">
    <property type="entry name" value="P-loop containing nucleotide triphosphate hydrolases"/>
    <property type="match status" value="1"/>
</dbReference>
<keyword evidence="1" id="KW-0175">Coiled coil</keyword>
<organism evidence="3 4">
    <name type="scientific">Gibberella subglutinans</name>
    <name type="common">Fusarium subglutinans</name>
    <dbReference type="NCBI Taxonomy" id="42677"/>
    <lineage>
        <taxon>Eukaryota</taxon>
        <taxon>Fungi</taxon>
        <taxon>Dikarya</taxon>
        <taxon>Ascomycota</taxon>
        <taxon>Pezizomycotina</taxon>
        <taxon>Sordariomycetes</taxon>
        <taxon>Hypocreomycetidae</taxon>
        <taxon>Hypocreales</taxon>
        <taxon>Nectriaceae</taxon>
        <taxon>Fusarium</taxon>
        <taxon>Fusarium fujikuroi species complex</taxon>
    </lineage>
</organism>
<sequence>MAPSTNIIIAVIGVTGAGKTTFVSKAANRTDLEIGHGIDSCTQDIESVTFNLDGNQVTLIDTPGFDDTFKSDGDILQLVANYLSATYENGTLLNGIILLQPIHGTRLQGNEMKRTRLFKRILGEDAYNRVIIATTMWGMLRDDTHGDQQTQERKERNDVWGDMEALGAQIVRHDDNQNSALNIIRKVFDFPSPQPLQFQTELALNNGRVALTSAGRQLDEDLGEVVARLRREIKSLRRERKAAQSEIQDMQERLREFQAQKSSLGGAVCYFIRHKGLWASSLVSNGLQKPVSCDIDEDQFDNWEMYHSLACSFDHRCFPTVGVGTNRDVDPTVNALRTSGHRTYPSFILSSAILSMSTMDDANSLQFQLDTDFSEMADTEQKITLILTSYLSEKQSITTPEAAAQIDNLFPHQPEKDGNRKSLGGFLAAFWDLAFQIAVQLDYQSQQMQKFVSLIKALRDLPSTAIMEDGRCLWQDLPDLSLFFTERWNQAGITNQATIPPEAIRRWVNMNGLAAYLTIENLYGGLYRALESIKLGLENGSRREAQNIIDCFAPAAATWFILSSQHIYHMCRENALQDSSNRGQLWKGRSGFNLERWAFWRSRFIELRNHSLANDELREVFLEAETAMETVSE</sequence>
<dbReference type="Proteomes" id="UP000547976">
    <property type="component" value="Unassembled WGS sequence"/>
</dbReference>
<dbReference type="InterPro" id="IPR053204">
    <property type="entry name" value="Oxopyrrolidines_Biosynth-assoc"/>
</dbReference>
<dbReference type="SUPFAM" id="SSF52540">
    <property type="entry name" value="P-loop containing nucleoside triphosphate hydrolases"/>
    <property type="match status" value="1"/>
</dbReference>
<dbReference type="InterPro" id="IPR006073">
    <property type="entry name" value="GTP-bd"/>
</dbReference>
<dbReference type="GeneID" id="59318709"/>
<feature type="coiled-coil region" evidence="1">
    <location>
        <begin position="219"/>
        <end position="260"/>
    </location>
</feature>
<evidence type="ECO:0000313" key="3">
    <source>
        <dbReference type="EMBL" id="KAF5606664.1"/>
    </source>
</evidence>
<evidence type="ECO:0000259" key="2">
    <source>
        <dbReference type="Pfam" id="PF01926"/>
    </source>
</evidence>
<reference evidence="3 4" key="1">
    <citation type="submission" date="2020-05" db="EMBL/GenBank/DDBJ databases">
        <title>Identification and distribution of gene clusters putatively required for synthesis of sphingolipid metabolism inhibitors in phylogenetically diverse species of the filamentous fungus Fusarium.</title>
        <authorList>
            <person name="Kim H.-S."/>
            <person name="Busman M."/>
            <person name="Brown D.W."/>
            <person name="Divon H."/>
            <person name="Uhlig S."/>
            <person name="Proctor R.H."/>
        </authorList>
    </citation>
    <scope>NUCLEOTIDE SEQUENCE [LARGE SCALE GENOMIC DNA]</scope>
    <source>
        <strain evidence="3 4">NRRL 66333</strain>
    </source>
</reference>
<evidence type="ECO:0000313" key="4">
    <source>
        <dbReference type="Proteomes" id="UP000547976"/>
    </source>
</evidence>
<dbReference type="AlphaFoldDB" id="A0A8H5V387"/>
<dbReference type="InterPro" id="IPR027417">
    <property type="entry name" value="P-loop_NTPase"/>
</dbReference>
<dbReference type="InterPro" id="IPR022085">
    <property type="entry name" value="OpdG"/>
</dbReference>
<feature type="domain" description="G" evidence="2">
    <location>
        <begin position="9"/>
        <end position="69"/>
    </location>
</feature>
<gene>
    <name evidence="3" type="ORF">FSUBG_5850</name>
</gene>
<dbReference type="RefSeq" id="XP_036538634.1">
    <property type="nucleotide sequence ID" value="XM_036683991.1"/>
</dbReference>
<dbReference type="EMBL" id="JAAOAV010000059">
    <property type="protein sequence ID" value="KAF5606664.1"/>
    <property type="molecule type" value="Genomic_DNA"/>
</dbReference>
<dbReference type="OrthoDB" id="3350591at2759"/>
<dbReference type="Pfam" id="PF01926">
    <property type="entry name" value="MMR_HSR1"/>
    <property type="match status" value="1"/>
</dbReference>
<dbReference type="PANTHER" id="PTHR38797:SF4">
    <property type="entry name" value="NUCLEAR PORE COMPLEX PROTEIN NUP85"/>
    <property type="match status" value="1"/>
</dbReference>
<name>A0A8H5V387_GIBSU</name>
<proteinExistence type="predicted"/>
<protein>
    <submittedName>
        <fullName evidence="3">P-loop containing protein</fullName>
    </submittedName>
</protein>
<accession>A0A8H5V387</accession>
<dbReference type="PANTHER" id="PTHR38797">
    <property type="entry name" value="NUCLEAR PORE COMPLEX PROTEIN NUP85-RELATED"/>
    <property type="match status" value="1"/>
</dbReference>
<dbReference type="GO" id="GO:0005525">
    <property type="term" value="F:GTP binding"/>
    <property type="evidence" value="ECO:0007669"/>
    <property type="project" value="InterPro"/>
</dbReference>